<dbReference type="PANTHER" id="PTHR34458">
    <property type="entry name" value="POLLEN OLE E 1 ALLERGEN AND EXTENSIN FAMILY PROTEIN-RELATED"/>
    <property type="match status" value="1"/>
</dbReference>
<dbReference type="EMBL" id="WHWC01000012">
    <property type="protein sequence ID" value="KAG8372227.1"/>
    <property type="molecule type" value="Genomic_DNA"/>
</dbReference>
<keyword evidence="1" id="KW-0732">Signal</keyword>
<sequence length="270" mass="28514">MAYNYASALFLIALLFVASNPLANGQILTLRGLSVTGRLCCTPTGNCPGQGVSGALVRLNCTILGSNVTVGQGTTNVNGNFNITVGALTGLILGLPTLPCVAVVQLPLNNVVCPVLSTTNGVLASALQSVGTVVTSLLGVREMWDLNDSPDDRGVDVEPKGCSDEKGKRVGSISNLSSLAVVVEDGSDEEDFEKTGGRKRRSNLSGQMRKRSRLVKIVIVILHLWYKNLDSFVIDNVAPSDNHNSVEHVPGFSQVFSAANFEVTDEVGRS</sequence>
<name>A0AAV6WX37_9LAMI</name>
<dbReference type="PANTHER" id="PTHR34458:SF11">
    <property type="entry name" value="MD-2-RELATED LIPID-RECOGNITION DOMAIN-CONTAINING PROTEIN"/>
    <property type="match status" value="1"/>
</dbReference>
<evidence type="ECO:0000256" key="1">
    <source>
        <dbReference type="SAM" id="SignalP"/>
    </source>
</evidence>
<dbReference type="Proteomes" id="UP000826271">
    <property type="component" value="Unassembled WGS sequence"/>
</dbReference>
<proteinExistence type="predicted"/>
<protein>
    <submittedName>
        <fullName evidence="2">Uncharacterized protein</fullName>
    </submittedName>
</protein>
<gene>
    <name evidence="2" type="ORF">BUALT_Bualt12G0044600</name>
</gene>
<evidence type="ECO:0000313" key="3">
    <source>
        <dbReference type="Proteomes" id="UP000826271"/>
    </source>
</evidence>
<organism evidence="2 3">
    <name type="scientific">Buddleja alternifolia</name>
    <dbReference type="NCBI Taxonomy" id="168488"/>
    <lineage>
        <taxon>Eukaryota</taxon>
        <taxon>Viridiplantae</taxon>
        <taxon>Streptophyta</taxon>
        <taxon>Embryophyta</taxon>
        <taxon>Tracheophyta</taxon>
        <taxon>Spermatophyta</taxon>
        <taxon>Magnoliopsida</taxon>
        <taxon>eudicotyledons</taxon>
        <taxon>Gunneridae</taxon>
        <taxon>Pentapetalae</taxon>
        <taxon>asterids</taxon>
        <taxon>lamiids</taxon>
        <taxon>Lamiales</taxon>
        <taxon>Scrophulariaceae</taxon>
        <taxon>Buddlejeae</taxon>
        <taxon>Buddleja</taxon>
    </lineage>
</organism>
<dbReference type="InterPro" id="IPR040404">
    <property type="entry name" value="Phylloplanin-like"/>
</dbReference>
<feature type="chain" id="PRO_5043327938" evidence="1">
    <location>
        <begin position="26"/>
        <end position="270"/>
    </location>
</feature>
<accession>A0AAV6WX37</accession>
<comment type="caution">
    <text evidence="2">The sequence shown here is derived from an EMBL/GenBank/DDBJ whole genome shotgun (WGS) entry which is preliminary data.</text>
</comment>
<keyword evidence="3" id="KW-1185">Reference proteome</keyword>
<dbReference type="AlphaFoldDB" id="A0AAV6WX37"/>
<feature type="signal peptide" evidence="1">
    <location>
        <begin position="1"/>
        <end position="25"/>
    </location>
</feature>
<evidence type="ECO:0000313" key="2">
    <source>
        <dbReference type="EMBL" id="KAG8372227.1"/>
    </source>
</evidence>
<reference evidence="2" key="1">
    <citation type="submission" date="2019-10" db="EMBL/GenBank/DDBJ databases">
        <authorList>
            <person name="Zhang R."/>
            <person name="Pan Y."/>
            <person name="Wang J."/>
            <person name="Ma R."/>
            <person name="Yu S."/>
        </authorList>
    </citation>
    <scope>NUCLEOTIDE SEQUENCE</scope>
    <source>
        <strain evidence="2">LA-IB0</strain>
        <tissue evidence="2">Leaf</tissue>
    </source>
</reference>